<evidence type="ECO:0000313" key="2">
    <source>
        <dbReference type="EMBL" id="NEU74688.1"/>
    </source>
</evidence>
<dbReference type="Proteomes" id="UP000031549">
    <property type="component" value="Unassembled WGS sequence"/>
</dbReference>
<sequence>MKISFLPLTKLVILTVAGIGVTSLIMPKPSLAQTGSINDPQNVDPLNSTDPLSRSNTEQNPFSLFQLIHNANFGGLNQDFAREQNQQLDTAALEFKKRQQLRLQGKQQPINPSVGVAPVIRPPAITPQSGK</sequence>
<comment type="caution">
    <text evidence="2">The sequence shown here is derived from an EMBL/GenBank/DDBJ whole genome shotgun (WGS) entry which is preliminary data.</text>
</comment>
<accession>A0A846HCN3</accession>
<evidence type="ECO:0000313" key="3">
    <source>
        <dbReference type="Proteomes" id="UP000031549"/>
    </source>
</evidence>
<proteinExistence type="predicted"/>
<keyword evidence="3" id="KW-1185">Reference proteome</keyword>
<dbReference type="EMBL" id="JTCM02000047">
    <property type="protein sequence ID" value="NEU74688.1"/>
    <property type="molecule type" value="Genomic_DNA"/>
</dbReference>
<feature type="region of interest" description="Disordered" evidence="1">
    <location>
        <begin position="32"/>
        <end position="59"/>
    </location>
</feature>
<reference evidence="2 3" key="1">
    <citation type="journal article" date="2015" name="Genome Announc.">
        <title>Draft Genome Sequence of Cyanobacterium Hassallia byssoidea Strain VB512170, Isolated from Monuments in India.</title>
        <authorList>
            <person name="Singh D."/>
            <person name="Chandrababunaidu M.M."/>
            <person name="Panda A."/>
            <person name="Sen D."/>
            <person name="Bhattacharyya S."/>
            <person name="Adhikary S.P."/>
            <person name="Tripathy S."/>
        </authorList>
    </citation>
    <scope>NUCLEOTIDE SEQUENCE [LARGE SCALE GENOMIC DNA]</scope>
    <source>
        <strain evidence="2 3">VB512170</strain>
    </source>
</reference>
<name>A0A846HCN3_9CYAN</name>
<gene>
    <name evidence="2" type="ORF">PI95_019535</name>
</gene>
<protein>
    <submittedName>
        <fullName evidence="2">Uncharacterized protein</fullName>
    </submittedName>
</protein>
<evidence type="ECO:0000256" key="1">
    <source>
        <dbReference type="SAM" id="MobiDB-lite"/>
    </source>
</evidence>
<organism evidence="2 3">
    <name type="scientific">Hassallia byssoidea VB512170</name>
    <dbReference type="NCBI Taxonomy" id="1304833"/>
    <lineage>
        <taxon>Bacteria</taxon>
        <taxon>Bacillati</taxon>
        <taxon>Cyanobacteriota</taxon>
        <taxon>Cyanophyceae</taxon>
        <taxon>Nostocales</taxon>
        <taxon>Tolypothrichaceae</taxon>
        <taxon>Hassallia</taxon>
    </lineage>
</organism>
<dbReference type="RefSeq" id="WP_039743561.1">
    <property type="nucleotide sequence ID" value="NZ_JTCM02000047.1"/>
</dbReference>
<dbReference type="AlphaFoldDB" id="A0A846HCN3"/>
<feature type="region of interest" description="Disordered" evidence="1">
    <location>
        <begin position="103"/>
        <end position="131"/>
    </location>
</feature>